<evidence type="ECO:0000313" key="2">
    <source>
        <dbReference type="EMBL" id="MFD1586985.1"/>
    </source>
</evidence>
<dbReference type="Pfam" id="PF24035">
    <property type="entry name" value="DUF7344"/>
    <property type="match status" value="1"/>
</dbReference>
<protein>
    <submittedName>
        <fullName evidence="2">Helix-turn-helix domain-containing protein</fullName>
    </submittedName>
</protein>
<organism evidence="2 3">
    <name type="scientific">Halorientalis brevis</name>
    <dbReference type="NCBI Taxonomy" id="1126241"/>
    <lineage>
        <taxon>Archaea</taxon>
        <taxon>Methanobacteriati</taxon>
        <taxon>Methanobacteriota</taxon>
        <taxon>Stenosarchaea group</taxon>
        <taxon>Halobacteria</taxon>
        <taxon>Halobacteriales</taxon>
        <taxon>Haloarculaceae</taxon>
        <taxon>Halorientalis</taxon>
    </lineage>
</organism>
<dbReference type="Proteomes" id="UP001597119">
    <property type="component" value="Unassembled WGS sequence"/>
</dbReference>
<proteinExistence type="predicted"/>
<reference evidence="2 3" key="1">
    <citation type="journal article" date="2019" name="Int. J. Syst. Evol. Microbiol.">
        <title>The Global Catalogue of Microorganisms (GCM) 10K type strain sequencing project: providing services to taxonomists for standard genome sequencing and annotation.</title>
        <authorList>
            <consortium name="The Broad Institute Genomics Platform"/>
            <consortium name="The Broad Institute Genome Sequencing Center for Infectious Disease"/>
            <person name="Wu L."/>
            <person name="Ma J."/>
        </authorList>
    </citation>
    <scope>NUCLEOTIDE SEQUENCE [LARGE SCALE GENOMIC DNA]</scope>
    <source>
        <strain evidence="2 3">CGMCC 1.12125</strain>
    </source>
</reference>
<evidence type="ECO:0000259" key="1">
    <source>
        <dbReference type="Pfam" id="PF24035"/>
    </source>
</evidence>
<dbReference type="Gene3D" id="1.10.10.10">
    <property type="entry name" value="Winged helix-like DNA-binding domain superfamily/Winged helix DNA-binding domain"/>
    <property type="match status" value="1"/>
</dbReference>
<dbReference type="RefSeq" id="WP_247375576.1">
    <property type="nucleotide sequence ID" value="NZ_JALLGV010000001.1"/>
</dbReference>
<dbReference type="InterPro" id="IPR055768">
    <property type="entry name" value="DUF7344"/>
</dbReference>
<feature type="domain" description="DUF7344" evidence="1">
    <location>
        <begin position="20"/>
        <end position="97"/>
    </location>
</feature>
<dbReference type="InterPro" id="IPR036388">
    <property type="entry name" value="WH-like_DNA-bd_sf"/>
</dbReference>
<gene>
    <name evidence="2" type="ORF">ACFR9U_08315</name>
</gene>
<name>A0ABD6CA62_9EURY</name>
<accession>A0ABD6CA62</accession>
<evidence type="ECO:0000313" key="3">
    <source>
        <dbReference type="Proteomes" id="UP001597119"/>
    </source>
</evidence>
<dbReference type="AlphaFoldDB" id="A0ABD6CA62"/>
<sequence length="124" mass="14023">MHRDDDPPQSDETDLGALFLALSHVHRRRVLQCLWEHGTELTLADVAEEVTAQQTETSIQNIEPETVTRTYLSLYHQHIPQLEEADLVSYDQENDLVIATSERETVRSAVDTFLDPTATHSPDG</sequence>
<keyword evidence="3" id="KW-1185">Reference proteome</keyword>
<dbReference type="EMBL" id="JBHUDJ010000003">
    <property type="protein sequence ID" value="MFD1586985.1"/>
    <property type="molecule type" value="Genomic_DNA"/>
</dbReference>
<comment type="caution">
    <text evidence="2">The sequence shown here is derived from an EMBL/GenBank/DDBJ whole genome shotgun (WGS) entry which is preliminary data.</text>
</comment>